<feature type="transmembrane region" description="Helical" evidence="1">
    <location>
        <begin position="60"/>
        <end position="78"/>
    </location>
</feature>
<keyword evidence="1" id="KW-0812">Transmembrane</keyword>
<proteinExistence type="predicted"/>
<evidence type="ECO:0000313" key="2">
    <source>
        <dbReference type="EMBL" id="GAA0501851.1"/>
    </source>
</evidence>
<sequence>MKIIRKLNIGIAILGIGMAVYHFFIEKIEWPAYILFSFLAVMSLLGGVEKLRDRQEKGGYIYIAFALVLTAGITMKMVG</sequence>
<dbReference type="EMBL" id="BAAADO010000008">
    <property type="protein sequence ID" value="GAA0501851.1"/>
    <property type="molecule type" value="Genomic_DNA"/>
</dbReference>
<reference evidence="3" key="1">
    <citation type="journal article" date="2019" name="Int. J. Syst. Evol. Microbiol.">
        <title>The Global Catalogue of Microorganisms (GCM) 10K type strain sequencing project: providing services to taxonomists for standard genome sequencing and annotation.</title>
        <authorList>
            <consortium name="The Broad Institute Genomics Platform"/>
            <consortium name="The Broad Institute Genome Sequencing Center for Infectious Disease"/>
            <person name="Wu L."/>
            <person name="Ma J."/>
        </authorList>
    </citation>
    <scope>NUCLEOTIDE SEQUENCE [LARGE SCALE GENOMIC DNA]</scope>
    <source>
        <strain evidence="3">JCM 12389</strain>
    </source>
</reference>
<name>A0ABP3LPB7_9BACI</name>
<evidence type="ECO:0000256" key="1">
    <source>
        <dbReference type="SAM" id="Phobius"/>
    </source>
</evidence>
<accession>A0ABP3LPB7</accession>
<keyword evidence="3" id="KW-1185">Reference proteome</keyword>
<evidence type="ECO:0008006" key="4">
    <source>
        <dbReference type="Google" id="ProtNLM"/>
    </source>
</evidence>
<feature type="transmembrane region" description="Helical" evidence="1">
    <location>
        <begin position="7"/>
        <end position="24"/>
    </location>
</feature>
<dbReference type="RefSeq" id="WP_343843221.1">
    <property type="nucleotide sequence ID" value="NZ_BAAADO010000008.1"/>
</dbReference>
<protein>
    <recommendedName>
        <fullName evidence="4">DUF3953 domain-containing protein</fullName>
    </recommendedName>
</protein>
<evidence type="ECO:0000313" key="3">
    <source>
        <dbReference type="Proteomes" id="UP001500880"/>
    </source>
</evidence>
<feature type="transmembrane region" description="Helical" evidence="1">
    <location>
        <begin position="30"/>
        <end position="48"/>
    </location>
</feature>
<organism evidence="2 3">
    <name type="scientific">Salinibacillus aidingensis</name>
    <dbReference type="NCBI Taxonomy" id="237684"/>
    <lineage>
        <taxon>Bacteria</taxon>
        <taxon>Bacillati</taxon>
        <taxon>Bacillota</taxon>
        <taxon>Bacilli</taxon>
        <taxon>Bacillales</taxon>
        <taxon>Bacillaceae</taxon>
        <taxon>Salinibacillus</taxon>
    </lineage>
</organism>
<keyword evidence="1" id="KW-1133">Transmembrane helix</keyword>
<keyword evidence="1" id="KW-0472">Membrane</keyword>
<comment type="caution">
    <text evidence="2">The sequence shown here is derived from an EMBL/GenBank/DDBJ whole genome shotgun (WGS) entry which is preliminary data.</text>
</comment>
<gene>
    <name evidence="2" type="ORF">GCM10008986_31730</name>
</gene>
<dbReference type="Proteomes" id="UP001500880">
    <property type="component" value="Unassembled WGS sequence"/>
</dbReference>